<dbReference type="NCBIfam" id="NF004679">
    <property type="entry name" value="PRK06019.1-5"/>
    <property type="match status" value="1"/>
</dbReference>
<dbReference type="InterPro" id="IPR005875">
    <property type="entry name" value="PurK"/>
</dbReference>
<dbReference type="PANTHER" id="PTHR11609">
    <property type="entry name" value="PURINE BIOSYNTHESIS PROTEIN 6/7, PUR6/7"/>
    <property type="match status" value="1"/>
</dbReference>
<evidence type="ECO:0000313" key="9">
    <source>
        <dbReference type="Proteomes" id="UP000000238"/>
    </source>
</evidence>
<dbReference type="STRING" id="349521.HCH_04604"/>
<name>Q2SDG9_HAHCH</name>
<dbReference type="Gene3D" id="3.40.50.20">
    <property type="match status" value="1"/>
</dbReference>
<proteinExistence type="inferred from homology"/>
<keyword evidence="9" id="KW-1185">Reference proteome</keyword>
<comment type="pathway">
    <text evidence="5 6">Purine metabolism; IMP biosynthesis via de novo pathway; 5-amino-1-(5-phospho-D-ribosyl)imidazole-4-carboxylate from 5-amino-1-(5-phospho-D-ribosyl)imidazole (N5-CAIR route): step 1/2.</text>
</comment>
<dbReference type="PROSITE" id="PS50975">
    <property type="entry name" value="ATP_GRASP"/>
    <property type="match status" value="1"/>
</dbReference>
<dbReference type="GO" id="GO:0046872">
    <property type="term" value="F:metal ion binding"/>
    <property type="evidence" value="ECO:0007669"/>
    <property type="project" value="InterPro"/>
</dbReference>
<evidence type="ECO:0000259" key="7">
    <source>
        <dbReference type="PROSITE" id="PS50975"/>
    </source>
</evidence>
<dbReference type="Proteomes" id="UP000000238">
    <property type="component" value="Chromosome"/>
</dbReference>
<dbReference type="GO" id="GO:0005829">
    <property type="term" value="C:cytosol"/>
    <property type="evidence" value="ECO:0007669"/>
    <property type="project" value="TreeGrafter"/>
</dbReference>
<dbReference type="Gene3D" id="3.30.1490.20">
    <property type="entry name" value="ATP-grasp fold, A domain"/>
    <property type="match status" value="1"/>
</dbReference>
<evidence type="ECO:0000256" key="2">
    <source>
        <dbReference type="ARBA" id="ARBA00022741"/>
    </source>
</evidence>
<feature type="binding site" evidence="5">
    <location>
        <begin position="258"/>
        <end position="259"/>
    </location>
    <ligand>
        <name>ATP</name>
        <dbReference type="ChEBI" id="CHEBI:30616"/>
    </ligand>
</feature>
<feature type="binding site" evidence="5">
    <location>
        <begin position="173"/>
        <end position="176"/>
    </location>
    <ligand>
        <name>ATP</name>
        <dbReference type="ChEBI" id="CHEBI:30616"/>
    </ligand>
</feature>
<feature type="binding site" evidence="5">
    <location>
        <position position="204"/>
    </location>
    <ligand>
        <name>ATP</name>
        <dbReference type="ChEBI" id="CHEBI:30616"/>
    </ligand>
</feature>
<dbReference type="Pfam" id="PF22660">
    <property type="entry name" value="RS_preATP-grasp-like"/>
    <property type="match status" value="1"/>
</dbReference>
<keyword evidence="3 5" id="KW-0658">Purine biosynthesis</keyword>
<dbReference type="FunFam" id="3.30.470.20:FF:000029">
    <property type="entry name" value="N5-carboxyaminoimidazole ribonucleotide synthase"/>
    <property type="match status" value="1"/>
</dbReference>
<dbReference type="InterPro" id="IPR040686">
    <property type="entry name" value="PurK_C"/>
</dbReference>
<comment type="function">
    <text evidence="6">Catalyzes the ATP-dependent conversion of 5-aminoimidazole ribonucleotide (AIR) and HCO(3)- to N5-carboxyaminoimidazole ribonucleotide (N5-CAIR).</text>
</comment>
<dbReference type="InterPro" id="IPR016185">
    <property type="entry name" value="PreATP-grasp_dom_sf"/>
</dbReference>
<dbReference type="HOGENOM" id="CLU_011534_0_1_6"/>
<feature type="domain" description="ATP-grasp" evidence="7">
    <location>
        <begin position="102"/>
        <end position="288"/>
    </location>
</feature>
<dbReference type="Pfam" id="PF17769">
    <property type="entry name" value="PurK_C"/>
    <property type="match status" value="1"/>
</dbReference>
<accession>Q2SDG9</accession>
<dbReference type="KEGG" id="hch:HCH_04604"/>
<dbReference type="RefSeq" id="WP_011398370.1">
    <property type="nucleotide sequence ID" value="NC_007645.1"/>
</dbReference>
<dbReference type="InterPro" id="IPR003135">
    <property type="entry name" value="ATP-grasp_carboxylate-amine"/>
</dbReference>
<dbReference type="EMBL" id="CP000155">
    <property type="protein sequence ID" value="ABC31305.1"/>
    <property type="molecule type" value="Genomic_DNA"/>
</dbReference>
<dbReference type="Pfam" id="PF02222">
    <property type="entry name" value="ATP-grasp"/>
    <property type="match status" value="1"/>
</dbReference>
<reference evidence="8 9" key="1">
    <citation type="journal article" date="2005" name="Nucleic Acids Res.">
        <title>Genomic blueprint of Hahella chejuensis, a marine microbe producing an algicidal agent.</title>
        <authorList>
            <person name="Jeong H."/>
            <person name="Yim J.H."/>
            <person name="Lee C."/>
            <person name="Choi S.-H."/>
            <person name="Park Y.K."/>
            <person name="Yoon S.H."/>
            <person name="Hur C.-G."/>
            <person name="Kang H.-Y."/>
            <person name="Kim D."/>
            <person name="Lee H.H."/>
            <person name="Park K.H."/>
            <person name="Park S.-H."/>
            <person name="Park H.-S."/>
            <person name="Lee H.K."/>
            <person name="Oh T.K."/>
            <person name="Kim J.F."/>
        </authorList>
    </citation>
    <scope>NUCLEOTIDE SEQUENCE [LARGE SCALE GENOMIC DNA]</scope>
    <source>
        <strain evidence="8 9">KCTC 2396</strain>
    </source>
</reference>
<dbReference type="NCBIfam" id="TIGR01161">
    <property type="entry name" value="purK"/>
    <property type="match status" value="1"/>
</dbReference>
<feature type="binding site" evidence="5">
    <location>
        <position position="98"/>
    </location>
    <ligand>
        <name>ATP</name>
        <dbReference type="ChEBI" id="CHEBI:30616"/>
    </ligand>
</feature>
<evidence type="ECO:0000256" key="5">
    <source>
        <dbReference type="HAMAP-Rule" id="MF_01928"/>
    </source>
</evidence>
<keyword evidence="2 5" id="KW-0547">Nucleotide-binding</keyword>
<dbReference type="GO" id="GO:0006189">
    <property type="term" value="P:'de novo' IMP biosynthetic process"/>
    <property type="evidence" value="ECO:0007669"/>
    <property type="project" value="UniProtKB-UniRule"/>
</dbReference>
<dbReference type="GO" id="GO:0004638">
    <property type="term" value="F:phosphoribosylaminoimidazole carboxylase activity"/>
    <property type="evidence" value="ECO:0007669"/>
    <property type="project" value="InterPro"/>
</dbReference>
<dbReference type="GO" id="GO:0034028">
    <property type="term" value="F:5-(carboxyamino)imidazole ribonucleotide synthase activity"/>
    <property type="evidence" value="ECO:0007669"/>
    <property type="project" value="UniProtKB-UniRule"/>
</dbReference>
<dbReference type="InterPro" id="IPR011761">
    <property type="entry name" value="ATP-grasp"/>
</dbReference>
<evidence type="ECO:0000256" key="4">
    <source>
        <dbReference type="ARBA" id="ARBA00022840"/>
    </source>
</evidence>
<feature type="binding site" evidence="5">
    <location>
        <position position="138"/>
    </location>
    <ligand>
        <name>ATP</name>
        <dbReference type="ChEBI" id="CHEBI:30616"/>
    </ligand>
</feature>
<dbReference type="SUPFAM" id="SSF52440">
    <property type="entry name" value="PreATP-grasp domain"/>
    <property type="match status" value="1"/>
</dbReference>
<dbReference type="InterPro" id="IPR011054">
    <property type="entry name" value="Rudment_hybrid_motif"/>
</dbReference>
<dbReference type="UniPathway" id="UPA00074">
    <property type="reaction ID" value="UER00942"/>
</dbReference>
<dbReference type="AlphaFoldDB" id="Q2SDG9"/>
<feature type="binding site" evidence="5">
    <location>
        <position position="181"/>
    </location>
    <ligand>
        <name>ATP</name>
        <dbReference type="ChEBI" id="CHEBI:30616"/>
    </ligand>
</feature>
<dbReference type="FunFam" id="3.30.1490.20:FF:000015">
    <property type="entry name" value="N5-carboxyaminoimidazole ribonucleotide synthase"/>
    <property type="match status" value="1"/>
</dbReference>
<dbReference type="HAMAP" id="MF_01928">
    <property type="entry name" value="PurK"/>
    <property type="match status" value="1"/>
</dbReference>
<dbReference type="Gene3D" id="3.30.470.20">
    <property type="entry name" value="ATP-grasp fold, B domain"/>
    <property type="match status" value="1"/>
</dbReference>
<evidence type="ECO:0000313" key="8">
    <source>
        <dbReference type="EMBL" id="ABC31305.1"/>
    </source>
</evidence>
<sequence>MKRIGILGAGQLGRMMALAGMPLGFEFALYDTSGAPSAGLGTIFSDPDNTQSELDRFLDFVDVVTYEFEHLPLDLAQNIAARKPLYPEVEALRVCQNREHEKALFTQLGIPTPKYRLVNSPKELAEAARELGTPVVAKSITEGYDGKGQAVLKSAAEAEAAWNNIGHPRLIVESFVNFSREISIIAARSSTGETVTYPLAENIHHGGILRYTIAPAPRISAELAQKAAEYIETLMAHLSYVGVLALELFETPDGLLANEMAPRVHNSGHWSMNGAHTGQFENHLRAVAGLPLGDTQPVGVSCMINLIGRHADRDSVLTLSDTHLHLYGKEERAGRKLGHINIVAEDYKALIAKVEKCLPFVPEHTPFTSSLAHFD</sequence>
<dbReference type="SUPFAM" id="SSF51246">
    <property type="entry name" value="Rudiment single hybrid motif"/>
    <property type="match status" value="1"/>
</dbReference>
<dbReference type="GO" id="GO:0005524">
    <property type="term" value="F:ATP binding"/>
    <property type="evidence" value="ECO:0007669"/>
    <property type="project" value="UniProtKB-UniRule"/>
</dbReference>
<comment type="subunit">
    <text evidence="5 6">Homodimer.</text>
</comment>
<dbReference type="eggNOG" id="COG0026">
    <property type="taxonomic scope" value="Bacteria"/>
</dbReference>
<feature type="binding site" evidence="5">
    <location>
        <begin position="143"/>
        <end position="149"/>
    </location>
    <ligand>
        <name>ATP</name>
        <dbReference type="ChEBI" id="CHEBI:30616"/>
    </ligand>
</feature>
<keyword evidence="1 5" id="KW-0436">Ligase</keyword>
<organism evidence="8 9">
    <name type="scientific">Hahella chejuensis (strain KCTC 2396)</name>
    <dbReference type="NCBI Taxonomy" id="349521"/>
    <lineage>
        <taxon>Bacteria</taxon>
        <taxon>Pseudomonadati</taxon>
        <taxon>Pseudomonadota</taxon>
        <taxon>Gammaproteobacteria</taxon>
        <taxon>Oceanospirillales</taxon>
        <taxon>Hahellaceae</taxon>
        <taxon>Hahella</taxon>
    </lineage>
</organism>
<dbReference type="SUPFAM" id="SSF56059">
    <property type="entry name" value="Glutathione synthetase ATP-binding domain-like"/>
    <property type="match status" value="1"/>
</dbReference>
<dbReference type="InterPro" id="IPR054350">
    <property type="entry name" value="PurT/PurK_preATP-grasp"/>
</dbReference>
<dbReference type="InterPro" id="IPR013815">
    <property type="entry name" value="ATP_grasp_subdomain_1"/>
</dbReference>
<comment type="similarity">
    <text evidence="5 6">Belongs to the PurK/PurT family.</text>
</comment>
<gene>
    <name evidence="5 6 8" type="primary">purK</name>
    <name evidence="8" type="ordered locus">HCH_04604</name>
</gene>
<evidence type="ECO:0000256" key="6">
    <source>
        <dbReference type="RuleBase" id="RU361200"/>
    </source>
</evidence>
<dbReference type="EC" id="6.3.4.18" evidence="5 6"/>
<comment type="function">
    <text evidence="5">Catalyzes the ATP-dependent conversion of 5-aminoimidazole ribonucleotide (AIR) and HCO(3)(-) to N5-carboxyaminoimidazole ribonucleotide (N5-CAIR).</text>
</comment>
<evidence type="ECO:0000256" key="3">
    <source>
        <dbReference type="ARBA" id="ARBA00022755"/>
    </source>
</evidence>
<evidence type="ECO:0000256" key="1">
    <source>
        <dbReference type="ARBA" id="ARBA00022598"/>
    </source>
</evidence>
<protein>
    <recommendedName>
        <fullName evidence="5 6">N5-carboxyaminoimidazole ribonucleotide synthase</fullName>
        <shortName evidence="5 6">N5-CAIR synthase</shortName>
        <ecNumber evidence="5 6">6.3.4.18</ecNumber>
    </recommendedName>
    <alternativeName>
        <fullName evidence="5 6">5-(carboxyamino)imidazole ribonucleotide synthetase</fullName>
    </alternativeName>
</protein>
<dbReference type="OrthoDB" id="9804625at2"/>
<comment type="catalytic activity">
    <reaction evidence="5 6">
        <text>5-amino-1-(5-phospho-beta-D-ribosyl)imidazole + hydrogencarbonate + ATP = 5-carboxyamino-1-(5-phospho-D-ribosyl)imidazole + ADP + phosphate + 2 H(+)</text>
        <dbReference type="Rhea" id="RHEA:19317"/>
        <dbReference type="ChEBI" id="CHEBI:15378"/>
        <dbReference type="ChEBI" id="CHEBI:17544"/>
        <dbReference type="ChEBI" id="CHEBI:30616"/>
        <dbReference type="ChEBI" id="CHEBI:43474"/>
        <dbReference type="ChEBI" id="CHEBI:58730"/>
        <dbReference type="ChEBI" id="CHEBI:137981"/>
        <dbReference type="ChEBI" id="CHEBI:456216"/>
        <dbReference type="EC" id="6.3.4.18"/>
    </reaction>
</comment>
<dbReference type="PANTHER" id="PTHR11609:SF5">
    <property type="entry name" value="PHOSPHORIBOSYLAMINOIMIDAZOLE CARBOXYLASE"/>
    <property type="match status" value="1"/>
</dbReference>
<keyword evidence="4 5" id="KW-0067">ATP-binding</keyword>